<name>A0ABP5MT93_9MICO</name>
<keyword evidence="2" id="KW-1185">Reference proteome</keyword>
<proteinExistence type="predicted"/>
<comment type="caution">
    <text evidence="1">The sequence shown here is derived from an EMBL/GenBank/DDBJ whole genome shotgun (WGS) entry which is preliminary data.</text>
</comment>
<organism evidence="1 2">
    <name type="scientific">Agrococcus versicolor</name>
    <dbReference type="NCBI Taxonomy" id="501482"/>
    <lineage>
        <taxon>Bacteria</taxon>
        <taxon>Bacillati</taxon>
        <taxon>Actinomycetota</taxon>
        <taxon>Actinomycetes</taxon>
        <taxon>Micrococcales</taxon>
        <taxon>Microbacteriaceae</taxon>
        <taxon>Agrococcus</taxon>
    </lineage>
</organism>
<reference evidence="2" key="1">
    <citation type="journal article" date="2019" name="Int. J. Syst. Evol. Microbiol.">
        <title>The Global Catalogue of Microorganisms (GCM) 10K type strain sequencing project: providing services to taxonomists for standard genome sequencing and annotation.</title>
        <authorList>
            <consortium name="The Broad Institute Genomics Platform"/>
            <consortium name="The Broad Institute Genome Sequencing Center for Infectious Disease"/>
            <person name="Wu L."/>
            <person name="Ma J."/>
        </authorList>
    </citation>
    <scope>NUCLEOTIDE SEQUENCE [LARGE SCALE GENOMIC DNA]</scope>
    <source>
        <strain evidence="2">JCM 16026</strain>
    </source>
</reference>
<dbReference type="EMBL" id="BAAAQT010000008">
    <property type="protein sequence ID" value="GAA2176538.1"/>
    <property type="molecule type" value="Genomic_DNA"/>
</dbReference>
<dbReference type="RefSeq" id="WP_344344970.1">
    <property type="nucleotide sequence ID" value="NZ_BAAAQT010000008.1"/>
</dbReference>
<accession>A0ABP5MT93</accession>
<protein>
    <submittedName>
        <fullName evidence="1">Uncharacterized protein</fullName>
    </submittedName>
</protein>
<sequence length="499" mass="53850">MARRTKERKPDDRRFVQVAQLPSLGVETSTGRAWVGVDQQVGHFSADALFALTDDEYAGALVDAWTIRGVMSECWHGRQPERLLFHPGGRSPQPEHLAGRRGRMLRPPFEGELWWHLDALAAVDDERALEVSRALSGGTALVRMDDDGVQAIALPLVGDGAYPRPAALVGGLGPGSDRSRVAAILGEPSADDAHRVEGHRVRARYRDDGLTEIVLERLPTPPAPDGPLGDVLAALGEPEEGEAFQVLAALAGGRSRRWAVSSGHPRRLLAFEGGVEVQVEAGRVLGVRIDLRSFPIAALLPGSVATASRAALQRELGAAVDVRGSTALHRFGRRELLVEHDGVGDEAAVIAVTAVLGGITVSPSIHRWRSGDFTRFLDVLGRPPSDPLVAAVRRLPGVDVREWAGVVSAVELRVRQATPGSFVDGMPDAPTRRDVPFGRPWVTLERDDVWDLDVGVVHVHAGDGVLVDRIVVCREVPPHLDVDRWVPLEDRGAWSTSGE</sequence>
<gene>
    <name evidence="1" type="ORF">GCM10009846_30730</name>
</gene>
<evidence type="ECO:0000313" key="1">
    <source>
        <dbReference type="EMBL" id="GAA2176538.1"/>
    </source>
</evidence>
<evidence type="ECO:0000313" key="2">
    <source>
        <dbReference type="Proteomes" id="UP001501599"/>
    </source>
</evidence>
<dbReference type="Proteomes" id="UP001501599">
    <property type="component" value="Unassembled WGS sequence"/>
</dbReference>